<evidence type="ECO:0000313" key="3">
    <source>
        <dbReference type="Proteomes" id="UP001199659"/>
    </source>
</evidence>
<reference evidence="2 3" key="1">
    <citation type="journal article" date="2022" name="Int. J. Syst. Evol. Microbiol.">
        <title>Pseudocitrobacter corydidari sp. nov., isolated from the Asian emerald cockroach Corydidarum magnifica.</title>
        <authorList>
            <person name="Guzman J."/>
            <person name="Poehlein A."/>
            <person name="Glaeser S.P."/>
            <person name="Schwengers O."/>
            <person name="Blom J."/>
            <person name="Hollensteiner J."/>
            <person name="Kampfer P."/>
            <person name="Vilcinskas A."/>
        </authorList>
    </citation>
    <scope>NUCLEOTIDE SEQUENCE [LARGE SCALE GENOMIC DNA]</scope>
    <source>
        <strain evidence="2">G163CM</strain>
    </source>
</reference>
<accession>A0ABY3S3F4</accession>
<dbReference type="Proteomes" id="UP001199659">
    <property type="component" value="Chromosome"/>
</dbReference>
<name>A0ABY3S3F4_9ENTR</name>
<keyword evidence="3" id="KW-1185">Reference proteome</keyword>
<protein>
    <submittedName>
        <fullName evidence="2">Uncharacterized protein</fullName>
    </submittedName>
</protein>
<organism evidence="2 3">
    <name type="scientific">Pseudocitrobacter corydidari</name>
    <dbReference type="NCBI Taxonomy" id="2891570"/>
    <lineage>
        <taxon>Bacteria</taxon>
        <taxon>Pseudomonadati</taxon>
        <taxon>Pseudomonadota</taxon>
        <taxon>Gammaproteobacteria</taxon>
        <taxon>Enterobacterales</taxon>
        <taxon>Enterobacteriaceae</taxon>
        <taxon>Pseudocitrobacter</taxon>
    </lineage>
</organism>
<evidence type="ECO:0000256" key="1">
    <source>
        <dbReference type="SAM" id="MobiDB-lite"/>
    </source>
</evidence>
<sequence>MASYSRNEEIYIAQLLNEISKLAIRDKGLQGRYRIVLKAKIRSDVVTSERDKLPEKDVIFGSLSYCEDLSRDGEANRHMQPVKESTTNELTTGYQHEPRQHSRKQR</sequence>
<feature type="compositionally biased region" description="Polar residues" evidence="1">
    <location>
        <begin position="83"/>
        <end position="94"/>
    </location>
</feature>
<evidence type="ECO:0000313" key="2">
    <source>
        <dbReference type="EMBL" id="UGS40594.1"/>
    </source>
</evidence>
<dbReference type="EMBL" id="CP087880">
    <property type="protein sequence ID" value="UGS40594.1"/>
    <property type="molecule type" value="Genomic_DNA"/>
</dbReference>
<proteinExistence type="predicted"/>
<gene>
    <name evidence="2" type="ORF">G163CM_12920</name>
</gene>
<feature type="region of interest" description="Disordered" evidence="1">
    <location>
        <begin position="71"/>
        <end position="106"/>
    </location>
</feature>